<keyword evidence="3" id="KW-1185">Reference proteome</keyword>
<sequence length="148" mass="16557">MKIGITLLIGCLAPLCLAQADFDTENEVYATINFNGRHCRGDRGICSVIVENKASNANSIIAVVNDSKIELLILKDALETSEFSKICGIEAEEISDKKALYFIMEEPFMLPENLISTLHLNPQKRTIQNKEYAISVSEEYFIITLNLQ</sequence>
<dbReference type="EMBL" id="JBHTBN010000002">
    <property type="protein sequence ID" value="MFC7357269.1"/>
    <property type="molecule type" value="Genomic_DNA"/>
</dbReference>
<dbReference type="RefSeq" id="WP_380217115.1">
    <property type="nucleotide sequence ID" value="NZ_JBHTBN010000002.1"/>
</dbReference>
<name>A0ABW2MQW4_9FLAO</name>
<evidence type="ECO:0000313" key="3">
    <source>
        <dbReference type="Proteomes" id="UP001596415"/>
    </source>
</evidence>
<comment type="caution">
    <text evidence="2">The sequence shown here is derived from an EMBL/GenBank/DDBJ whole genome shotgun (WGS) entry which is preliminary data.</text>
</comment>
<protein>
    <submittedName>
        <fullName evidence="2">Uncharacterized protein</fullName>
    </submittedName>
</protein>
<reference evidence="3" key="1">
    <citation type="journal article" date="2019" name="Int. J. Syst. Evol. Microbiol.">
        <title>The Global Catalogue of Microorganisms (GCM) 10K type strain sequencing project: providing services to taxonomists for standard genome sequencing and annotation.</title>
        <authorList>
            <consortium name="The Broad Institute Genomics Platform"/>
            <consortium name="The Broad Institute Genome Sequencing Center for Infectious Disease"/>
            <person name="Wu L."/>
            <person name="Ma J."/>
        </authorList>
    </citation>
    <scope>NUCLEOTIDE SEQUENCE [LARGE SCALE GENOMIC DNA]</scope>
    <source>
        <strain evidence="3">CGMCC 1.16306</strain>
    </source>
</reference>
<organism evidence="2 3">
    <name type="scientific">Jejudonia soesokkakensis</name>
    <dbReference type="NCBI Taxonomy" id="1323432"/>
    <lineage>
        <taxon>Bacteria</taxon>
        <taxon>Pseudomonadati</taxon>
        <taxon>Bacteroidota</taxon>
        <taxon>Flavobacteriia</taxon>
        <taxon>Flavobacteriales</taxon>
        <taxon>Flavobacteriaceae</taxon>
        <taxon>Jejudonia</taxon>
    </lineage>
</organism>
<evidence type="ECO:0000313" key="2">
    <source>
        <dbReference type="EMBL" id="MFC7357269.1"/>
    </source>
</evidence>
<keyword evidence="1" id="KW-0732">Signal</keyword>
<accession>A0ABW2MQW4</accession>
<proteinExistence type="predicted"/>
<feature type="chain" id="PRO_5047068928" evidence="1">
    <location>
        <begin position="21"/>
        <end position="148"/>
    </location>
</feature>
<feature type="signal peptide" evidence="1">
    <location>
        <begin position="1"/>
        <end position="20"/>
    </location>
</feature>
<dbReference type="Proteomes" id="UP001596415">
    <property type="component" value="Unassembled WGS sequence"/>
</dbReference>
<evidence type="ECO:0000256" key="1">
    <source>
        <dbReference type="SAM" id="SignalP"/>
    </source>
</evidence>
<gene>
    <name evidence="2" type="ORF">ACFQO1_06195</name>
</gene>